<evidence type="ECO:0000259" key="5">
    <source>
        <dbReference type="PROSITE" id="PS51910"/>
    </source>
</evidence>
<dbReference type="SUPFAM" id="SSF54556">
    <property type="entry name" value="Chitinase insertion domain"/>
    <property type="match status" value="1"/>
</dbReference>
<dbReference type="Gene3D" id="3.10.50.10">
    <property type="match status" value="1"/>
</dbReference>
<dbReference type="InterPro" id="IPR001579">
    <property type="entry name" value="Glyco_hydro_18_chit_AS"/>
</dbReference>
<keyword evidence="7" id="KW-1185">Reference proteome</keyword>
<name>A0A8J5N5P1_HOMAM</name>
<dbReference type="GO" id="GO:0008061">
    <property type="term" value="F:chitin binding"/>
    <property type="evidence" value="ECO:0007669"/>
    <property type="project" value="InterPro"/>
</dbReference>
<dbReference type="AlphaFoldDB" id="A0A8J5N5P1"/>
<dbReference type="InterPro" id="IPR017853">
    <property type="entry name" value="GH"/>
</dbReference>
<evidence type="ECO:0000313" key="7">
    <source>
        <dbReference type="Proteomes" id="UP000747542"/>
    </source>
</evidence>
<accession>A0A8J5N5P1</accession>
<dbReference type="GO" id="GO:0005576">
    <property type="term" value="C:extracellular region"/>
    <property type="evidence" value="ECO:0007669"/>
    <property type="project" value="TreeGrafter"/>
</dbReference>
<dbReference type="SMART" id="SM00636">
    <property type="entry name" value="Glyco_18"/>
    <property type="match status" value="1"/>
</dbReference>
<dbReference type="PROSITE" id="PS01095">
    <property type="entry name" value="GH18_1"/>
    <property type="match status" value="1"/>
</dbReference>
<comment type="similarity">
    <text evidence="4">Belongs to the glycosyl hydrolase 18 family.</text>
</comment>
<evidence type="ECO:0000256" key="1">
    <source>
        <dbReference type="ARBA" id="ARBA00022801"/>
    </source>
</evidence>
<dbReference type="PANTHER" id="PTHR11177">
    <property type="entry name" value="CHITINASE"/>
    <property type="match status" value="1"/>
</dbReference>
<dbReference type="InterPro" id="IPR011583">
    <property type="entry name" value="Chitinase_II/V-like_cat"/>
</dbReference>
<evidence type="ECO:0000256" key="2">
    <source>
        <dbReference type="ARBA" id="ARBA00023295"/>
    </source>
</evidence>
<evidence type="ECO:0000313" key="6">
    <source>
        <dbReference type="EMBL" id="KAG7173213.1"/>
    </source>
</evidence>
<dbReference type="InterPro" id="IPR029070">
    <property type="entry name" value="Chitinase_insertion_sf"/>
</dbReference>
<dbReference type="InterPro" id="IPR050314">
    <property type="entry name" value="Glycosyl_Hydrlase_18"/>
</dbReference>
<keyword evidence="2 3" id="KW-0326">Glycosidase</keyword>
<dbReference type="PROSITE" id="PS51910">
    <property type="entry name" value="GH18_2"/>
    <property type="match status" value="1"/>
</dbReference>
<dbReference type="PANTHER" id="PTHR11177:SF390">
    <property type="entry name" value="CHITINASE 11"/>
    <property type="match status" value="1"/>
</dbReference>
<dbReference type="Proteomes" id="UP000747542">
    <property type="component" value="Unassembled WGS sequence"/>
</dbReference>
<feature type="domain" description="GH18" evidence="5">
    <location>
        <begin position="11"/>
        <end position="366"/>
    </location>
</feature>
<dbReference type="GO" id="GO:0006032">
    <property type="term" value="P:chitin catabolic process"/>
    <property type="evidence" value="ECO:0007669"/>
    <property type="project" value="TreeGrafter"/>
</dbReference>
<gene>
    <name evidence="6" type="primary">Chia-L4</name>
    <name evidence="6" type="ORF">Hamer_G014529</name>
</gene>
<keyword evidence="1 3" id="KW-0378">Hydrolase</keyword>
<reference evidence="6" key="1">
    <citation type="journal article" date="2021" name="Sci. Adv.">
        <title>The American lobster genome reveals insights on longevity, neural, and immune adaptations.</title>
        <authorList>
            <person name="Polinski J.M."/>
            <person name="Zimin A.V."/>
            <person name="Clark K.F."/>
            <person name="Kohn A.B."/>
            <person name="Sadowski N."/>
            <person name="Timp W."/>
            <person name="Ptitsyn A."/>
            <person name="Khanna P."/>
            <person name="Romanova D.Y."/>
            <person name="Williams P."/>
            <person name="Greenwood S.J."/>
            <person name="Moroz L.L."/>
            <person name="Walt D.R."/>
            <person name="Bodnar A.G."/>
        </authorList>
    </citation>
    <scope>NUCLEOTIDE SEQUENCE</scope>
    <source>
        <strain evidence="6">GMGI-L3</strain>
    </source>
</reference>
<dbReference type="SUPFAM" id="SSF51445">
    <property type="entry name" value="(Trans)glycosidases"/>
    <property type="match status" value="1"/>
</dbReference>
<dbReference type="EMBL" id="JAHLQT010010116">
    <property type="protein sequence ID" value="KAG7173213.1"/>
    <property type="molecule type" value="Genomic_DNA"/>
</dbReference>
<protein>
    <submittedName>
        <fullName evidence="6">Acidic mammalian chitinase-like 4</fullName>
    </submittedName>
</protein>
<evidence type="ECO:0000256" key="4">
    <source>
        <dbReference type="RuleBase" id="RU004453"/>
    </source>
</evidence>
<proteinExistence type="inferred from homology"/>
<dbReference type="Gene3D" id="3.20.20.80">
    <property type="entry name" value="Glycosidases"/>
    <property type="match status" value="1"/>
</dbReference>
<dbReference type="InterPro" id="IPR001223">
    <property type="entry name" value="Glyco_hydro18_cat"/>
</dbReference>
<dbReference type="GO" id="GO:0005975">
    <property type="term" value="P:carbohydrate metabolic process"/>
    <property type="evidence" value="ECO:0007669"/>
    <property type="project" value="InterPro"/>
</dbReference>
<comment type="caution">
    <text evidence="6">The sequence shown here is derived from an EMBL/GenBank/DDBJ whole genome shotgun (WGS) entry which is preliminary data.</text>
</comment>
<organism evidence="6 7">
    <name type="scientific">Homarus americanus</name>
    <name type="common">American lobster</name>
    <dbReference type="NCBI Taxonomy" id="6706"/>
    <lineage>
        <taxon>Eukaryota</taxon>
        <taxon>Metazoa</taxon>
        <taxon>Ecdysozoa</taxon>
        <taxon>Arthropoda</taxon>
        <taxon>Crustacea</taxon>
        <taxon>Multicrustacea</taxon>
        <taxon>Malacostraca</taxon>
        <taxon>Eumalacostraca</taxon>
        <taxon>Eucarida</taxon>
        <taxon>Decapoda</taxon>
        <taxon>Pleocyemata</taxon>
        <taxon>Astacidea</taxon>
        <taxon>Nephropoidea</taxon>
        <taxon>Nephropidae</taxon>
        <taxon>Homarus</taxon>
    </lineage>
</organism>
<dbReference type="Pfam" id="PF00704">
    <property type="entry name" value="Glyco_hydro_18"/>
    <property type="match status" value="1"/>
</dbReference>
<evidence type="ECO:0000256" key="3">
    <source>
        <dbReference type="RuleBase" id="RU000489"/>
    </source>
</evidence>
<dbReference type="GO" id="GO:0004568">
    <property type="term" value="F:chitinase activity"/>
    <property type="evidence" value="ECO:0007669"/>
    <property type="project" value="TreeGrafter"/>
</dbReference>
<sequence length="379" mass="43038">MRACEKFEKMHQVGYYAIPRESCGDPTIQALTVDNIDPFLCTHINVAFARVVNDDIVPTDESDLMVYREVIALKKKNPRLKVLLSLGGATDEPGFSDLVRDPAAVAQFCTKARKLLTSYGFDGLDLDWEFPAWPVFRHDCREKRWFTQLVQQLHNEFKLASSTPLLLTIAVAGPKSIIDHSYEVNQLAKYVDFVSLMSYDFHMFWPYLPFTGHNAPLAKRKSEKFCFATLNTEWSANYWVKKGMPKEKLVIGVPTYGRSWKLLNGAWYGVASPATGSGIMGGALSYTNEGARRYFDESSKVPYAVRDKDWISYDDPESVKLKAEWIKKMDFAGVMTWNLNCDDWAGVCSGHKFELHNIIKNVLFGNESTEDKSFVSVQL</sequence>